<dbReference type="InterPro" id="IPR009057">
    <property type="entry name" value="Homeodomain-like_sf"/>
</dbReference>
<evidence type="ECO:0000313" key="5">
    <source>
        <dbReference type="Proteomes" id="UP000627166"/>
    </source>
</evidence>
<proteinExistence type="predicted"/>
<comment type="caution">
    <text evidence="4">The sequence shown here is derived from an EMBL/GenBank/DDBJ whole genome shotgun (WGS) entry which is preliminary data.</text>
</comment>
<dbReference type="Gene3D" id="1.10.357.10">
    <property type="entry name" value="Tetracycline Repressor, domain 2"/>
    <property type="match status" value="1"/>
</dbReference>
<feature type="DNA-binding region" description="H-T-H motif" evidence="2">
    <location>
        <begin position="29"/>
        <end position="48"/>
    </location>
</feature>
<keyword evidence="5" id="KW-1185">Reference proteome</keyword>
<dbReference type="PROSITE" id="PS50977">
    <property type="entry name" value="HTH_TETR_2"/>
    <property type="match status" value="1"/>
</dbReference>
<accession>A0ABR8YQL4</accession>
<reference evidence="4 5" key="1">
    <citation type="submission" date="2020-08" db="EMBL/GenBank/DDBJ databases">
        <title>A Genomic Blueprint of the Chicken Gut Microbiome.</title>
        <authorList>
            <person name="Gilroy R."/>
            <person name="Ravi A."/>
            <person name="Getino M."/>
            <person name="Pursley I."/>
            <person name="Horton D.L."/>
            <person name="Alikhan N.-F."/>
            <person name="Baker D."/>
            <person name="Gharbi K."/>
            <person name="Hall N."/>
            <person name="Watson M."/>
            <person name="Adriaenssens E.M."/>
            <person name="Foster-Nyarko E."/>
            <person name="Jarju S."/>
            <person name="Secka A."/>
            <person name="Antonio M."/>
            <person name="Oren A."/>
            <person name="Chaudhuri R."/>
            <person name="La Ragione R.M."/>
            <person name="Hildebrand F."/>
            <person name="Pallen M.J."/>
        </authorList>
    </citation>
    <scope>NUCLEOTIDE SEQUENCE [LARGE SCALE GENOMIC DNA]</scope>
    <source>
        <strain evidence="4 5">N37</strain>
    </source>
</reference>
<dbReference type="SUPFAM" id="SSF46689">
    <property type="entry name" value="Homeodomain-like"/>
    <property type="match status" value="1"/>
</dbReference>
<protein>
    <submittedName>
        <fullName evidence="4">Helix-turn-helix transcriptional regulator</fullName>
    </submittedName>
</protein>
<dbReference type="PANTHER" id="PTHR43479:SF11">
    <property type="entry name" value="ACREF_ENVCD OPERON REPRESSOR-RELATED"/>
    <property type="match status" value="1"/>
</dbReference>
<dbReference type="Pfam" id="PF00440">
    <property type="entry name" value="TetR_N"/>
    <property type="match status" value="1"/>
</dbReference>
<name>A0ABR8YQL4_9CLOT</name>
<dbReference type="PRINTS" id="PR00455">
    <property type="entry name" value="HTHTETR"/>
</dbReference>
<keyword evidence="1 2" id="KW-0238">DNA-binding</keyword>
<evidence type="ECO:0000256" key="2">
    <source>
        <dbReference type="PROSITE-ProRule" id="PRU00335"/>
    </source>
</evidence>
<evidence type="ECO:0000259" key="3">
    <source>
        <dbReference type="PROSITE" id="PS50977"/>
    </source>
</evidence>
<dbReference type="EMBL" id="JACSQB010000039">
    <property type="protein sequence ID" value="MBD8046537.1"/>
    <property type="molecule type" value="Genomic_DNA"/>
</dbReference>
<evidence type="ECO:0000256" key="1">
    <source>
        <dbReference type="ARBA" id="ARBA00023125"/>
    </source>
</evidence>
<sequence>MTNTVSDIEGSIINCAKELFIQRGYEKVDMKLIAKKSNISTGTIYNYFSNKSKLLIRILEYNLETTYVKLEILMDSKDIYKANSCVKILYESIEERYILTQELIKADLTNKNQDKLNTEIERNIIALINRIFNTLSNSCNTSKECICNIRLVEALLASIYTMVESHPDEKEKNIEFLNQLIINLGYKKEAS</sequence>
<feature type="domain" description="HTH tetR-type" evidence="3">
    <location>
        <begin position="6"/>
        <end position="66"/>
    </location>
</feature>
<organism evidence="4 5">
    <name type="scientific">Clostridium faecium</name>
    <dbReference type="NCBI Taxonomy" id="2762223"/>
    <lineage>
        <taxon>Bacteria</taxon>
        <taxon>Bacillati</taxon>
        <taxon>Bacillota</taxon>
        <taxon>Clostridia</taxon>
        <taxon>Eubacteriales</taxon>
        <taxon>Clostridiaceae</taxon>
        <taxon>Clostridium</taxon>
    </lineage>
</organism>
<dbReference type="RefSeq" id="WP_191739508.1">
    <property type="nucleotide sequence ID" value="NZ_JACSQB010000039.1"/>
</dbReference>
<dbReference type="PANTHER" id="PTHR43479">
    <property type="entry name" value="ACREF/ENVCD OPERON REPRESSOR-RELATED"/>
    <property type="match status" value="1"/>
</dbReference>
<evidence type="ECO:0000313" key="4">
    <source>
        <dbReference type="EMBL" id="MBD8046537.1"/>
    </source>
</evidence>
<dbReference type="InterPro" id="IPR001647">
    <property type="entry name" value="HTH_TetR"/>
</dbReference>
<dbReference type="InterPro" id="IPR050624">
    <property type="entry name" value="HTH-type_Tx_Regulator"/>
</dbReference>
<gene>
    <name evidence="4" type="ORF">H9637_05680</name>
</gene>
<dbReference type="Proteomes" id="UP000627166">
    <property type="component" value="Unassembled WGS sequence"/>
</dbReference>